<dbReference type="Pfam" id="PF01416">
    <property type="entry name" value="PseudoU_synth_1"/>
    <property type="match status" value="1"/>
</dbReference>
<evidence type="ECO:0000256" key="1">
    <source>
        <dbReference type="ARBA" id="ARBA00009375"/>
    </source>
</evidence>
<dbReference type="GO" id="GO:0009982">
    <property type="term" value="F:pseudouridine synthase activity"/>
    <property type="evidence" value="ECO:0007669"/>
    <property type="project" value="InterPro"/>
</dbReference>
<dbReference type="CDD" id="cd02570">
    <property type="entry name" value="PseudoU_synth_EcTruA"/>
    <property type="match status" value="1"/>
</dbReference>
<evidence type="ECO:0000313" key="5">
    <source>
        <dbReference type="EMBL" id="KGA14656.1"/>
    </source>
</evidence>
<dbReference type="InterPro" id="IPR001406">
    <property type="entry name" value="PsdUridine_synth_TruA"/>
</dbReference>
<reference evidence="5" key="1">
    <citation type="submission" date="2014-06" db="EMBL/GenBank/DDBJ databases">
        <title>Key roles for freshwater Actinobacteria revealed by deep metagenomic sequencing.</title>
        <authorList>
            <person name="Ghai R."/>
            <person name="Mizuno C.M."/>
            <person name="Picazo A."/>
            <person name="Camacho A."/>
            <person name="Rodriguez-Valera F."/>
        </authorList>
    </citation>
    <scope>NUCLEOTIDE SEQUENCE</scope>
</reference>
<dbReference type="InterPro" id="IPR020095">
    <property type="entry name" value="PsdUridine_synth_TruA_C"/>
</dbReference>
<gene>
    <name evidence="5" type="ORF">GM51_16690</name>
</gene>
<dbReference type="Gene3D" id="3.30.70.660">
    <property type="entry name" value="Pseudouridine synthase I, catalytic domain, C-terminal subdomain"/>
    <property type="match status" value="1"/>
</dbReference>
<comment type="caution">
    <text evidence="5">The sequence shown here is derived from an EMBL/GenBank/DDBJ whole genome shotgun (WGS) entry which is preliminary data.</text>
</comment>
<dbReference type="InterPro" id="IPR020094">
    <property type="entry name" value="TruA/RsuA/RluB/E/F_N"/>
</dbReference>
<accession>A0A094QJQ2</accession>
<feature type="domain" description="Pseudouridine synthase I TruA alpha/beta" evidence="4">
    <location>
        <begin position="124"/>
        <end position="225"/>
    </location>
</feature>
<dbReference type="PANTHER" id="PTHR11142:SF0">
    <property type="entry name" value="TRNA PSEUDOURIDINE SYNTHASE-LIKE 1"/>
    <property type="match status" value="1"/>
</dbReference>
<dbReference type="HAMAP" id="MF_00171">
    <property type="entry name" value="TruA"/>
    <property type="match status" value="1"/>
</dbReference>
<keyword evidence="3" id="KW-0413">Isomerase</keyword>
<dbReference type="PIRSF" id="PIRSF001430">
    <property type="entry name" value="tRNA_psdUrid_synth"/>
    <property type="match status" value="1"/>
</dbReference>
<protein>
    <recommendedName>
        <fullName evidence="4">Pseudouridine synthase I TruA alpha/beta domain-containing protein</fullName>
    </recommendedName>
</protein>
<dbReference type="AlphaFoldDB" id="A0A094QJQ2"/>
<dbReference type="InterPro" id="IPR020103">
    <property type="entry name" value="PsdUridine_synth_cat_dom_sf"/>
</dbReference>
<dbReference type="InterPro" id="IPR020097">
    <property type="entry name" value="PsdUridine_synth_TruA_a/b_dom"/>
</dbReference>
<proteinExistence type="inferred from homology"/>
<dbReference type="NCBIfam" id="TIGR00071">
    <property type="entry name" value="hisT_truA"/>
    <property type="match status" value="1"/>
</dbReference>
<dbReference type="GO" id="GO:0003723">
    <property type="term" value="F:RNA binding"/>
    <property type="evidence" value="ECO:0007669"/>
    <property type="project" value="InterPro"/>
</dbReference>
<evidence type="ECO:0000256" key="2">
    <source>
        <dbReference type="ARBA" id="ARBA00022694"/>
    </source>
</evidence>
<dbReference type="PANTHER" id="PTHR11142">
    <property type="entry name" value="PSEUDOURIDYLATE SYNTHASE"/>
    <property type="match status" value="1"/>
</dbReference>
<organism evidence="5">
    <name type="scientific">freshwater metagenome</name>
    <dbReference type="NCBI Taxonomy" id="449393"/>
    <lineage>
        <taxon>unclassified sequences</taxon>
        <taxon>metagenomes</taxon>
        <taxon>ecological metagenomes</taxon>
    </lineage>
</organism>
<evidence type="ECO:0000259" key="4">
    <source>
        <dbReference type="Pfam" id="PF01416"/>
    </source>
</evidence>
<comment type="similarity">
    <text evidence="1">Belongs to the tRNA pseudouridine synthase TruA family.</text>
</comment>
<dbReference type="GO" id="GO:0031119">
    <property type="term" value="P:tRNA pseudouridine synthesis"/>
    <property type="evidence" value="ECO:0007669"/>
    <property type="project" value="TreeGrafter"/>
</dbReference>
<dbReference type="EMBL" id="JNSL01000140">
    <property type="protein sequence ID" value="KGA14656.1"/>
    <property type="molecule type" value="Genomic_DNA"/>
</dbReference>
<keyword evidence="2" id="KW-0819">tRNA processing</keyword>
<dbReference type="SUPFAM" id="SSF55120">
    <property type="entry name" value="Pseudouridine synthase"/>
    <property type="match status" value="1"/>
</dbReference>
<name>A0A094QJQ2_9ZZZZ</name>
<evidence type="ECO:0000256" key="3">
    <source>
        <dbReference type="ARBA" id="ARBA00023235"/>
    </source>
</evidence>
<sequence length="245" mass="28383">MRTVQGELNKVLKQFLRLDKVKTVGAGRTDAGVHARGQVVHFDIDQELWSKIKDPMYKFRRILPSDIQVRKVVIAHPDFDARYSALTRRYSYTISDAKDGLDPLNSRYVLDYRKKLDHHAMNKASKELIGLNDFYAFCKTRKGSTTIRNLIKFNWTRKSDYVICEVIADAFCYSMVRGLVAAVVQVGEGKRDFSWPKEIMLKSKKITDLNVVSANALVLEEVTYPHSSKLKEQYEITRRMRKLEE</sequence>
<dbReference type="Gene3D" id="3.30.70.580">
    <property type="entry name" value="Pseudouridine synthase I, catalytic domain, N-terminal subdomain"/>
    <property type="match status" value="1"/>
</dbReference>